<dbReference type="GO" id="GO:0005506">
    <property type="term" value="F:iron ion binding"/>
    <property type="evidence" value="ECO:0007669"/>
    <property type="project" value="InterPro"/>
</dbReference>
<protein>
    <recommendedName>
        <fullName evidence="7">Cytochrome P450</fullName>
    </recommendedName>
</protein>
<name>A0A9W7AL60_9STRA</name>
<evidence type="ECO:0000256" key="1">
    <source>
        <dbReference type="ARBA" id="ARBA00010617"/>
    </source>
</evidence>
<evidence type="ECO:0000256" key="4">
    <source>
        <dbReference type="ARBA" id="ARBA00023004"/>
    </source>
</evidence>
<dbReference type="GO" id="GO:0004497">
    <property type="term" value="F:monooxygenase activity"/>
    <property type="evidence" value="ECO:0007669"/>
    <property type="project" value="InterPro"/>
</dbReference>
<keyword evidence="4" id="KW-0408">Iron</keyword>
<keyword evidence="2" id="KW-0479">Metal-binding</keyword>
<dbReference type="GO" id="GO:0016705">
    <property type="term" value="F:oxidoreductase activity, acting on paired donors, with incorporation or reduction of molecular oxygen"/>
    <property type="evidence" value="ECO:0007669"/>
    <property type="project" value="InterPro"/>
</dbReference>
<sequence>MENAAKIHPATSFEVHIPLNPTMHLTTSTENVKHVLITKFDNYPKGPLWRDNFADLLGEGIFNADGVAWKKQRKVASYEFSAKTLRTFMYDVFAKHSQQALSVMKTEKAASSSELVDCQEVFARYTLESIGVIGFGCSLGAFKDANVSASFGDAFNLATLHTADRFVDPIWKLKRLLQIGSEKKLSAAIRQIQSFCSKVIAERHQDKNLDEKADLLSRFMSMSKNSTSDVNRISSRGEEGGGELEFSDKELYYIIINFVLAGRDTTANSLTWTLWELSKEKNKGCVDKIREENRELRKDAGAGGEGLHDHDLISKSHYLKSVIYEGLRLHPPVPVDIKEAEKDDVLPDGTIVKSGERVMFLIWCMARQKDIWGDGAEDFKPERFLGEEGKFKAPEGETAGRCPRS</sequence>
<dbReference type="SUPFAM" id="SSF48264">
    <property type="entry name" value="Cytochrome P450"/>
    <property type="match status" value="1"/>
</dbReference>
<evidence type="ECO:0008006" key="7">
    <source>
        <dbReference type="Google" id="ProtNLM"/>
    </source>
</evidence>
<proteinExistence type="inferred from homology"/>
<dbReference type="AlphaFoldDB" id="A0A9W7AL60"/>
<evidence type="ECO:0000256" key="3">
    <source>
        <dbReference type="ARBA" id="ARBA00023002"/>
    </source>
</evidence>
<dbReference type="Pfam" id="PF00067">
    <property type="entry name" value="p450"/>
    <property type="match status" value="1"/>
</dbReference>
<evidence type="ECO:0000313" key="5">
    <source>
        <dbReference type="EMBL" id="GMH69775.1"/>
    </source>
</evidence>
<dbReference type="Proteomes" id="UP001162640">
    <property type="component" value="Unassembled WGS sequence"/>
</dbReference>
<dbReference type="GO" id="GO:0020037">
    <property type="term" value="F:heme binding"/>
    <property type="evidence" value="ECO:0007669"/>
    <property type="project" value="InterPro"/>
</dbReference>
<evidence type="ECO:0000256" key="2">
    <source>
        <dbReference type="ARBA" id="ARBA00022723"/>
    </source>
</evidence>
<gene>
    <name evidence="5" type="ORF">TL16_g05242</name>
</gene>
<dbReference type="PRINTS" id="PR00385">
    <property type="entry name" value="P450"/>
</dbReference>
<accession>A0A9W7AL60</accession>
<dbReference type="Gene3D" id="1.10.630.10">
    <property type="entry name" value="Cytochrome P450"/>
    <property type="match status" value="1"/>
</dbReference>
<reference evidence="6" key="1">
    <citation type="journal article" date="2023" name="Commun. Biol.">
        <title>Genome analysis of Parmales, the sister group of diatoms, reveals the evolutionary specialization of diatoms from phago-mixotrophs to photoautotrophs.</title>
        <authorList>
            <person name="Ban H."/>
            <person name="Sato S."/>
            <person name="Yoshikawa S."/>
            <person name="Yamada K."/>
            <person name="Nakamura Y."/>
            <person name="Ichinomiya M."/>
            <person name="Sato N."/>
            <person name="Blanc-Mathieu R."/>
            <person name="Endo H."/>
            <person name="Kuwata A."/>
            <person name="Ogata H."/>
        </authorList>
    </citation>
    <scope>NUCLEOTIDE SEQUENCE [LARGE SCALE GENOMIC DNA]</scope>
</reference>
<keyword evidence="3" id="KW-0560">Oxidoreductase</keyword>
<comment type="similarity">
    <text evidence="1">Belongs to the cytochrome P450 family.</text>
</comment>
<organism evidence="5 6">
    <name type="scientific">Triparma laevis f. inornata</name>
    <dbReference type="NCBI Taxonomy" id="1714386"/>
    <lineage>
        <taxon>Eukaryota</taxon>
        <taxon>Sar</taxon>
        <taxon>Stramenopiles</taxon>
        <taxon>Ochrophyta</taxon>
        <taxon>Bolidophyceae</taxon>
        <taxon>Parmales</taxon>
        <taxon>Triparmaceae</taxon>
        <taxon>Triparma</taxon>
    </lineage>
</organism>
<comment type="caution">
    <text evidence="5">The sequence shown here is derived from an EMBL/GenBank/DDBJ whole genome shotgun (WGS) entry which is preliminary data.</text>
</comment>
<dbReference type="InterPro" id="IPR001128">
    <property type="entry name" value="Cyt_P450"/>
</dbReference>
<evidence type="ECO:0000313" key="6">
    <source>
        <dbReference type="Proteomes" id="UP001162640"/>
    </source>
</evidence>
<dbReference type="EMBL" id="BLQM01000151">
    <property type="protein sequence ID" value="GMH69775.1"/>
    <property type="molecule type" value="Genomic_DNA"/>
</dbReference>
<dbReference type="InterPro" id="IPR036396">
    <property type="entry name" value="Cyt_P450_sf"/>
</dbReference>
<dbReference type="PANTHER" id="PTHR24296">
    <property type="entry name" value="CYTOCHROME P450"/>
    <property type="match status" value="1"/>
</dbReference>